<evidence type="ECO:0000256" key="5">
    <source>
        <dbReference type="ARBA" id="ARBA00022723"/>
    </source>
</evidence>
<evidence type="ECO:0000259" key="11">
    <source>
        <dbReference type="Pfam" id="PF03372"/>
    </source>
</evidence>
<evidence type="ECO:0000313" key="13">
    <source>
        <dbReference type="EMBL" id="CAF0846817.1"/>
    </source>
</evidence>
<reference evidence="12" key="1">
    <citation type="submission" date="2021-02" db="EMBL/GenBank/DDBJ databases">
        <authorList>
            <person name="Nowell W R."/>
        </authorList>
    </citation>
    <scope>NUCLEOTIDE SEQUENCE</scope>
</reference>
<evidence type="ECO:0000313" key="14">
    <source>
        <dbReference type="EMBL" id="CAF3542593.1"/>
    </source>
</evidence>
<comment type="cofactor">
    <cofactor evidence="1">
        <name>Mn(2+)</name>
        <dbReference type="ChEBI" id="CHEBI:29035"/>
    </cofactor>
</comment>
<proteinExistence type="predicted"/>
<keyword evidence="9" id="KW-0234">DNA repair</keyword>
<keyword evidence="10" id="KW-0539">Nucleus</keyword>
<dbReference type="SUPFAM" id="SSF56219">
    <property type="entry name" value="DNase I-like"/>
    <property type="match status" value="1"/>
</dbReference>
<dbReference type="EMBL" id="CAJNOK010002147">
    <property type="protein sequence ID" value="CAF0846817.1"/>
    <property type="molecule type" value="Genomic_DNA"/>
</dbReference>
<dbReference type="OrthoDB" id="10040038at2759"/>
<gene>
    <name evidence="12" type="ORF">GPM918_LOCUS1419</name>
    <name evidence="13" type="ORF">OVA965_LOCUS6934</name>
    <name evidence="14" type="ORF">SRO942_LOCUS1419</name>
    <name evidence="15" type="ORF">TMI583_LOCUS6927</name>
</gene>
<dbReference type="CDD" id="cd09080">
    <property type="entry name" value="TDP2"/>
    <property type="match status" value="1"/>
</dbReference>
<dbReference type="GO" id="GO:0016605">
    <property type="term" value="C:PML body"/>
    <property type="evidence" value="ECO:0007669"/>
    <property type="project" value="UniProtKB-SubCell"/>
</dbReference>
<dbReference type="Pfam" id="PF03372">
    <property type="entry name" value="Exo_endo_phos"/>
    <property type="match status" value="1"/>
</dbReference>
<comment type="caution">
    <text evidence="12">The sequence shown here is derived from an EMBL/GenBank/DDBJ whole genome shotgun (WGS) entry which is preliminary data.</text>
</comment>
<dbReference type="Proteomes" id="UP000663829">
    <property type="component" value="Unassembled WGS sequence"/>
</dbReference>
<keyword evidence="16" id="KW-1185">Reference proteome</keyword>
<evidence type="ECO:0000256" key="4">
    <source>
        <dbReference type="ARBA" id="ARBA00022722"/>
    </source>
</evidence>
<dbReference type="PANTHER" id="PTHR15822:SF4">
    <property type="entry name" value="TYROSYL-DNA PHOSPHODIESTERASE 2"/>
    <property type="match status" value="1"/>
</dbReference>
<dbReference type="EMBL" id="CAJNOQ010000130">
    <property type="protein sequence ID" value="CAF0761642.1"/>
    <property type="molecule type" value="Genomic_DNA"/>
</dbReference>
<evidence type="ECO:0000313" key="12">
    <source>
        <dbReference type="EMBL" id="CAF0761642.1"/>
    </source>
</evidence>
<feature type="domain" description="Endonuclease/exonuclease/phosphatase" evidence="11">
    <location>
        <begin position="44"/>
        <end position="301"/>
    </location>
</feature>
<dbReference type="GO" id="GO:0006302">
    <property type="term" value="P:double-strand break repair"/>
    <property type="evidence" value="ECO:0007669"/>
    <property type="project" value="TreeGrafter"/>
</dbReference>
<dbReference type="EMBL" id="CAJOBC010000130">
    <property type="protein sequence ID" value="CAF3542593.1"/>
    <property type="molecule type" value="Genomic_DNA"/>
</dbReference>
<keyword evidence="4" id="KW-0540">Nuclease</keyword>
<evidence type="ECO:0000256" key="8">
    <source>
        <dbReference type="ARBA" id="ARBA00022842"/>
    </source>
</evidence>
<keyword evidence="5" id="KW-0479">Metal-binding</keyword>
<keyword evidence="8" id="KW-0460">Magnesium</keyword>
<dbReference type="GO" id="GO:0004518">
    <property type="term" value="F:nuclease activity"/>
    <property type="evidence" value="ECO:0007669"/>
    <property type="project" value="UniProtKB-KW"/>
</dbReference>
<dbReference type="Proteomes" id="UP000681722">
    <property type="component" value="Unassembled WGS sequence"/>
</dbReference>
<dbReference type="Proteomes" id="UP000682733">
    <property type="component" value="Unassembled WGS sequence"/>
</dbReference>
<organism evidence="12 16">
    <name type="scientific">Didymodactylos carnosus</name>
    <dbReference type="NCBI Taxonomy" id="1234261"/>
    <lineage>
        <taxon>Eukaryota</taxon>
        <taxon>Metazoa</taxon>
        <taxon>Spiralia</taxon>
        <taxon>Gnathifera</taxon>
        <taxon>Rotifera</taxon>
        <taxon>Eurotatoria</taxon>
        <taxon>Bdelloidea</taxon>
        <taxon>Philodinida</taxon>
        <taxon>Philodinidae</taxon>
        <taxon>Didymodactylos</taxon>
    </lineage>
</organism>
<evidence type="ECO:0000256" key="2">
    <source>
        <dbReference type="ARBA" id="ARBA00001946"/>
    </source>
</evidence>
<dbReference type="InterPro" id="IPR051547">
    <property type="entry name" value="TDP2-like"/>
</dbReference>
<accession>A0A813Q414</accession>
<dbReference type="PANTHER" id="PTHR15822">
    <property type="entry name" value="TRAF AND TNF RECEPTOR-ASSOCIATED PROTEIN"/>
    <property type="match status" value="1"/>
</dbReference>
<keyword evidence="7" id="KW-0378">Hydrolase</keyword>
<evidence type="ECO:0000256" key="6">
    <source>
        <dbReference type="ARBA" id="ARBA00022763"/>
    </source>
</evidence>
<dbReference type="GO" id="GO:0070260">
    <property type="term" value="F:5'-tyrosyl-DNA phosphodiesterase activity"/>
    <property type="evidence" value="ECO:0007669"/>
    <property type="project" value="TreeGrafter"/>
</dbReference>
<evidence type="ECO:0000313" key="15">
    <source>
        <dbReference type="EMBL" id="CAF3631956.1"/>
    </source>
</evidence>
<dbReference type="InterPro" id="IPR036691">
    <property type="entry name" value="Endo/exonu/phosph_ase_sf"/>
</dbReference>
<dbReference type="GO" id="GO:0003697">
    <property type="term" value="F:single-stranded DNA binding"/>
    <property type="evidence" value="ECO:0007669"/>
    <property type="project" value="TreeGrafter"/>
</dbReference>
<evidence type="ECO:0000256" key="10">
    <source>
        <dbReference type="ARBA" id="ARBA00023242"/>
    </source>
</evidence>
<dbReference type="EMBL" id="CAJOBA010002146">
    <property type="protein sequence ID" value="CAF3631956.1"/>
    <property type="molecule type" value="Genomic_DNA"/>
</dbReference>
<comment type="subcellular location">
    <subcellularLocation>
        <location evidence="3">Nucleus</location>
        <location evidence="3">PML body</location>
    </subcellularLocation>
</comment>
<evidence type="ECO:0000313" key="16">
    <source>
        <dbReference type="Proteomes" id="UP000663829"/>
    </source>
</evidence>
<evidence type="ECO:0000256" key="7">
    <source>
        <dbReference type="ARBA" id="ARBA00022801"/>
    </source>
</evidence>
<evidence type="ECO:0000256" key="9">
    <source>
        <dbReference type="ARBA" id="ARBA00023204"/>
    </source>
</evidence>
<dbReference type="GO" id="GO:0046872">
    <property type="term" value="F:metal ion binding"/>
    <property type="evidence" value="ECO:0007669"/>
    <property type="project" value="UniProtKB-KW"/>
</dbReference>
<evidence type="ECO:0000256" key="3">
    <source>
        <dbReference type="ARBA" id="ARBA00004322"/>
    </source>
</evidence>
<dbReference type="Gene3D" id="3.60.10.10">
    <property type="entry name" value="Endonuclease/exonuclease/phosphatase"/>
    <property type="match status" value="1"/>
</dbReference>
<sequence>MTSQYNSSTLPVWRYDSNSNQWKSYDPSRSQDTQPKDISSFRVVTYNIWFDQSHQPFRFQSLSVILNNSNSHVICLQEMTYPILQQLISQSWVQQRYMISDVDASTFSNGKQGYGVVMLIQKDLCLRQLLIVEFPTRMGRSLLFTQLKFGTETILVGTVHLESLNSREARSQQLKICKSIFETYTADDQHTTCLLMGDFNFDANGSENVEHMTLLSNWLDVWPTVKGPNNLGWTFDTSTNTMLKNHPKTTSRLDRIMIASSVRKPAQIEIIGNKCVEQMQLETATMNNRTTSLSNIFPSDHYGLMADFN</sequence>
<evidence type="ECO:0000256" key="1">
    <source>
        <dbReference type="ARBA" id="ARBA00001936"/>
    </source>
</evidence>
<dbReference type="Proteomes" id="UP000677228">
    <property type="component" value="Unassembled WGS sequence"/>
</dbReference>
<dbReference type="GO" id="GO:0005737">
    <property type="term" value="C:cytoplasm"/>
    <property type="evidence" value="ECO:0007669"/>
    <property type="project" value="TreeGrafter"/>
</dbReference>
<name>A0A813Q414_9BILA</name>
<dbReference type="InterPro" id="IPR005135">
    <property type="entry name" value="Endo/exonuclease/phosphatase"/>
</dbReference>
<protein>
    <recommendedName>
        <fullName evidence="11">Endonuclease/exonuclease/phosphatase domain-containing protein</fullName>
    </recommendedName>
</protein>
<dbReference type="AlphaFoldDB" id="A0A813Q414"/>
<comment type="cofactor">
    <cofactor evidence="2">
        <name>Mg(2+)</name>
        <dbReference type="ChEBI" id="CHEBI:18420"/>
    </cofactor>
</comment>
<keyword evidence="6" id="KW-0227">DNA damage</keyword>